<evidence type="ECO:0000313" key="1">
    <source>
        <dbReference type="EMBL" id="CAA9284545.1"/>
    </source>
</evidence>
<proteinExistence type="predicted"/>
<gene>
    <name evidence="1" type="ORF">AVDCRST_MAG27-4125</name>
</gene>
<dbReference type="SUPFAM" id="SSF56784">
    <property type="entry name" value="HAD-like"/>
    <property type="match status" value="1"/>
</dbReference>
<dbReference type="PANTHER" id="PTHR43434">
    <property type="entry name" value="PHOSPHOGLYCOLATE PHOSPHATASE"/>
    <property type="match status" value="1"/>
</dbReference>
<dbReference type="InterPro" id="IPR006439">
    <property type="entry name" value="HAD-SF_hydro_IA"/>
</dbReference>
<keyword evidence="1" id="KW-0378">Hydrolase</keyword>
<dbReference type="SFLD" id="SFLDG01129">
    <property type="entry name" value="C1.5:_HAD__Beta-PGM__Phosphata"/>
    <property type="match status" value="1"/>
</dbReference>
<dbReference type="SFLD" id="SFLDG01135">
    <property type="entry name" value="C1.5.6:_HAD__Beta-PGM__Phospha"/>
    <property type="match status" value="1"/>
</dbReference>
<dbReference type="InterPro" id="IPR050155">
    <property type="entry name" value="HAD-like_hydrolase_sf"/>
</dbReference>
<dbReference type="GO" id="GO:0008967">
    <property type="term" value="F:phosphoglycolate phosphatase activity"/>
    <property type="evidence" value="ECO:0007669"/>
    <property type="project" value="TreeGrafter"/>
</dbReference>
<dbReference type="Gene3D" id="1.10.150.240">
    <property type="entry name" value="Putative phosphatase, domain 2"/>
    <property type="match status" value="1"/>
</dbReference>
<dbReference type="InterPro" id="IPR023214">
    <property type="entry name" value="HAD_sf"/>
</dbReference>
<dbReference type="SFLD" id="SFLDS00003">
    <property type="entry name" value="Haloacid_Dehalogenase"/>
    <property type="match status" value="1"/>
</dbReference>
<dbReference type="InterPro" id="IPR023198">
    <property type="entry name" value="PGP-like_dom2"/>
</dbReference>
<protein>
    <submittedName>
        <fullName evidence="1">Hydrolase, haloacid dehalogenase-like family</fullName>
    </submittedName>
</protein>
<dbReference type="Gene3D" id="3.40.50.1000">
    <property type="entry name" value="HAD superfamily/HAD-like"/>
    <property type="match status" value="1"/>
</dbReference>
<dbReference type="GO" id="GO:0006281">
    <property type="term" value="P:DNA repair"/>
    <property type="evidence" value="ECO:0007669"/>
    <property type="project" value="TreeGrafter"/>
</dbReference>
<dbReference type="AlphaFoldDB" id="A0A6J4JQ41"/>
<dbReference type="EMBL" id="CADCTD010000177">
    <property type="protein sequence ID" value="CAA9284545.1"/>
    <property type="molecule type" value="Genomic_DNA"/>
</dbReference>
<dbReference type="Pfam" id="PF00702">
    <property type="entry name" value="Hydrolase"/>
    <property type="match status" value="1"/>
</dbReference>
<reference evidence="1" key="1">
    <citation type="submission" date="2020-02" db="EMBL/GenBank/DDBJ databases">
        <authorList>
            <person name="Meier V. D."/>
        </authorList>
    </citation>
    <scope>NUCLEOTIDE SEQUENCE</scope>
    <source>
        <strain evidence="1">AVDCRST_MAG27</strain>
    </source>
</reference>
<dbReference type="PANTHER" id="PTHR43434:SF16">
    <property type="entry name" value="BLL8046 PROTEIN"/>
    <property type="match status" value="1"/>
</dbReference>
<accession>A0A6J4JQ41</accession>
<dbReference type="InterPro" id="IPR036412">
    <property type="entry name" value="HAD-like_sf"/>
</dbReference>
<organism evidence="1">
    <name type="scientific">uncultured Craurococcus sp</name>
    <dbReference type="NCBI Taxonomy" id="1135998"/>
    <lineage>
        <taxon>Bacteria</taxon>
        <taxon>Pseudomonadati</taxon>
        <taxon>Pseudomonadota</taxon>
        <taxon>Alphaproteobacteria</taxon>
        <taxon>Acetobacterales</taxon>
        <taxon>Acetobacteraceae</taxon>
        <taxon>Craurococcus</taxon>
        <taxon>environmental samples</taxon>
    </lineage>
</organism>
<dbReference type="PRINTS" id="PR00413">
    <property type="entry name" value="HADHALOGNASE"/>
</dbReference>
<dbReference type="GO" id="GO:0005829">
    <property type="term" value="C:cytosol"/>
    <property type="evidence" value="ECO:0007669"/>
    <property type="project" value="TreeGrafter"/>
</dbReference>
<name>A0A6J4JQ41_9PROT</name>
<sequence length="222" mass="23798">MTQAVIFDVDGTLVDTNDLHAASWAEAFRRFGHAVPEADIRGQIGKGSDQLMPVFLPPEVVEREGKAIAEARSALFMQDYIGRARAFPGVRALFERLRAEGQRILLASSAKGEELERYKDVAGIGDLLDGATSADDAERSKPSPDIFEAALAKLKPLPAEAALVVGDSPYDAEAAGKAGLRCLGLLCGGFPERVLREAGCIALYRDPADLLAQYDSSPLAKR</sequence>